<dbReference type="HOGENOM" id="CLU_097806_0_0_11"/>
<dbReference type="InterPro" id="IPR001845">
    <property type="entry name" value="HTH_ArsR_DNA-bd_dom"/>
</dbReference>
<dbReference type="PRINTS" id="PR00778">
    <property type="entry name" value="HTHARSR"/>
</dbReference>
<feature type="domain" description="HTH arsR-type" evidence="5">
    <location>
        <begin position="12"/>
        <end position="110"/>
    </location>
</feature>
<dbReference type="PANTHER" id="PTHR33154:SF33">
    <property type="entry name" value="TRANSCRIPTIONAL REPRESSOR SDPR"/>
    <property type="match status" value="1"/>
</dbReference>
<dbReference type="GO" id="GO:0003677">
    <property type="term" value="F:DNA binding"/>
    <property type="evidence" value="ECO:0007669"/>
    <property type="project" value="UniProtKB-KW"/>
</dbReference>
<dbReference type="EMBL" id="CP002666">
    <property type="protein sequence ID" value="AEE44538.1"/>
    <property type="molecule type" value="Genomic_DNA"/>
</dbReference>
<evidence type="ECO:0000313" key="6">
    <source>
        <dbReference type="EMBL" id="AEE44538.1"/>
    </source>
</evidence>
<name>F4H7I1_CELFA</name>
<accession>F4H7I1</accession>
<dbReference type="STRING" id="590998.Celf_0395"/>
<evidence type="ECO:0000256" key="2">
    <source>
        <dbReference type="ARBA" id="ARBA00023125"/>
    </source>
</evidence>
<sequence length="156" mass="16069">MRPATTVRTRAGGSALRPHLDAVLAALADPVRRRLLERLAAGECAAGDLVALARAEFGISQPATSQHLRVLRDAGVVTVRADGSRRLYAPDPAALAVVGDWLRAFQDPFAQPLDALATELARGRRSRAASAPAAGGDAAHPAAAEAGDGERHATGA</sequence>
<protein>
    <submittedName>
        <fullName evidence="6">Regulatory protein ArsR</fullName>
    </submittedName>
</protein>
<feature type="compositionally biased region" description="Low complexity" evidence="4">
    <location>
        <begin position="128"/>
        <end position="146"/>
    </location>
</feature>
<organism evidence="6 7">
    <name type="scientific">Cellulomonas fimi (strain ATCC 484 / DSM 20113 / JCM 1341 / CCUG 24087 / LMG 16345 / NBRC 15513 / NCIMB 8980 / NCTC 7547 / NRS-133)</name>
    <dbReference type="NCBI Taxonomy" id="590998"/>
    <lineage>
        <taxon>Bacteria</taxon>
        <taxon>Bacillati</taxon>
        <taxon>Actinomycetota</taxon>
        <taxon>Actinomycetes</taxon>
        <taxon>Micrococcales</taxon>
        <taxon>Cellulomonadaceae</taxon>
        <taxon>Cellulomonas</taxon>
    </lineage>
</organism>
<dbReference type="eggNOG" id="COG0640">
    <property type="taxonomic scope" value="Bacteria"/>
</dbReference>
<dbReference type="NCBIfam" id="NF033788">
    <property type="entry name" value="HTH_metalloreg"/>
    <property type="match status" value="1"/>
</dbReference>
<keyword evidence="2" id="KW-0238">DNA-binding</keyword>
<dbReference type="CDD" id="cd00090">
    <property type="entry name" value="HTH_ARSR"/>
    <property type="match status" value="1"/>
</dbReference>
<dbReference type="InterPro" id="IPR036390">
    <property type="entry name" value="WH_DNA-bd_sf"/>
</dbReference>
<dbReference type="InterPro" id="IPR051081">
    <property type="entry name" value="HTH_MetalResp_TranReg"/>
</dbReference>
<keyword evidence="1" id="KW-0805">Transcription regulation</keyword>
<proteinExistence type="predicted"/>
<evidence type="ECO:0000313" key="7">
    <source>
        <dbReference type="Proteomes" id="UP000008460"/>
    </source>
</evidence>
<keyword evidence="7" id="KW-1185">Reference proteome</keyword>
<dbReference type="SUPFAM" id="SSF46785">
    <property type="entry name" value="Winged helix' DNA-binding domain"/>
    <property type="match status" value="1"/>
</dbReference>
<feature type="region of interest" description="Disordered" evidence="4">
    <location>
        <begin position="127"/>
        <end position="156"/>
    </location>
</feature>
<dbReference type="SMART" id="SM00418">
    <property type="entry name" value="HTH_ARSR"/>
    <property type="match status" value="1"/>
</dbReference>
<dbReference type="InterPro" id="IPR036388">
    <property type="entry name" value="WH-like_DNA-bd_sf"/>
</dbReference>
<gene>
    <name evidence="6" type="ordered locus">Celf_0395</name>
</gene>
<dbReference type="GO" id="GO:0003700">
    <property type="term" value="F:DNA-binding transcription factor activity"/>
    <property type="evidence" value="ECO:0007669"/>
    <property type="project" value="InterPro"/>
</dbReference>
<evidence type="ECO:0000256" key="1">
    <source>
        <dbReference type="ARBA" id="ARBA00023015"/>
    </source>
</evidence>
<evidence type="ECO:0000256" key="3">
    <source>
        <dbReference type="ARBA" id="ARBA00023163"/>
    </source>
</evidence>
<dbReference type="Proteomes" id="UP000008460">
    <property type="component" value="Chromosome"/>
</dbReference>
<reference evidence="6 7" key="1">
    <citation type="submission" date="2011-04" db="EMBL/GenBank/DDBJ databases">
        <title>Complete sequence of Cellulomonas fimi ATCC 484.</title>
        <authorList>
            <consortium name="US DOE Joint Genome Institute"/>
            <person name="Lucas S."/>
            <person name="Han J."/>
            <person name="Lapidus A."/>
            <person name="Cheng J.-F."/>
            <person name="Goodwin L."/>
            <person name="Pitluck S."/>
            <person name="Peters L."/>
            <person name="Chertkov O."/>
            <person name="Detter J.C."/>
            <person name="Han C."/>
            <person name="Tapia R."/>
            <person name="Land M."/>
            <person name="Hauser L."/>
            <person name="Kyrpides N."/>
            <person name="Ivanova N."/>
            <person name="Ovchinnikova G."/>
            <person name="Pagani I."/>
            <person name="Mead D."/>
            <person name="Brumm P."/>
            <person name="Woyke T."/>
        </authorList>
    </citation>
    <scope>NUCLEOTIDE SEQUENCE [LARGE SCALE GENOMIC DNA]</scope>
    <source>
        <strain evidence="7">ATCC 484 / DSM 20113 / JCM 1341 / NBRC 15513 / NCIMB 8980 / NCTC 7547</strain>
    </source>
</reference>
<dbReference type="Gene3D" id="1.10.10.10">
    <property type="entry name" value="Winged helix-like DNA-binding domain superfamily/Winged helix DNA-binding domain"/>
    <property type="match status" value="1"/>
</dbReference>
<dbReference type="KEGG" id="cfi:Celf_0395"/>
<dbReference type="Pfam" id="PF12840">
    <property type="entry name" value="HTH_20"/>
    <property type="match status" value="1"/>
</dbReference>
<keyword evidence="3" id="KW-0804">Transcription</keyword>
<dbReference type="PROSITE" id="PS50987">
    <property type="entry name" value="HTH_ARSR_2"/>
    <property type="match status" value="1"/>
</dbReference>
<evidence type="ECO:0000259" key="5">
    <source>
        <dbReference type="PROSITE" id="PS50987"/>
    </source>
</evidence>
<dbReference type="PANTHER" id="PTHR33154">
    <property type="entry name" value="TRANSCRIPTIONAL REGULATOR, ARSR FAMILY"/>
    <property type="match status" value="1"/>
</dbReference>
<dbReference type="AlphaFoldDB" id="F4H7I1"/>
<dbReference type="InterPro" id="IPR011991">
    <property type="entry name" value="ArsR-like_HTH"/>
</dbReference>
<evidence type="ECO:0000256" key="4">
    <source>
        <dbReference type="SAM" id="MobiDB-lite"/>
    </source>
</evidence>